<feature type="coiled-coil region" evidence="1">
    <location>
        <begin position="264"/>
        <end position="363"/>
    </location>
</feature>
<keyword evidence="3" id="KW-1185">Reference proteome</keyword>
<sequence>MKTKIVIWGANEKDEKILVGIELIEAENMVKIYVFPESEAKEDFYNQMINEWRVGNPVVFPENHTVIDRPLSVTETLLPDNIKITRSDVVNRAKAEWHFVVLSSKLYQLYQSELAEIKEKVSNLEVYDKNVWDELKDFWQKVQGQVYDKNLFREHSKELQDETNALFDKLKRFRKKFDEKFKEESKERAAVFNEKLDTISKKLSDGLGLQPLWNEMKSIQTKFRNEKLSKGDRNEIWNKIDRLFKEIKEKKYGSKDGGGQNNALERIENRYKGLLSAIKKMENSIKWDKKDMKFQNERAEGTFGQLEKELRGAKMKMIEERVNSKEMKLAEMNKTKVMLEQKIANEKEKIAKIEESKKIKAKEAELKAKVKQDILEKNQLLKEKMGDGVEATVKEKVVTPPVNIEDLVSAASAKEPVREEFASTEASSEVEKSVTEKVEKATESVEEKTVIPSVETVSTPEAVTEEVDDRSVGEKIRDIAEDAVDSVQAVGKVISDRVSKAIDNITEEE</sequence>
<gene>
    <name evidence="2" type="ORF">GCM10007940_24140</name>
</gene>
<accession>A0AA37SQQ0</accession>
<comment type="caution">
    <text evidence="2">The sequence shown here is derived from an EMBL/GenBank/DDBJ whole genome shotgun (WGS) entry which is preliminary data.</text>
</comment>
<dbReference type="Proteomes" id="UP001156666">
    <property type="component" value="Unassembled WGS sequence"/>
</dbReference>
<proteinExistence type="predicted"/>
<reference evidence="2" key="2">
    <citation type="submission" date="2023-01" db="EMBL/GenBank/DDBJ databases">
        <title>Draft genome sequence of Portibacter lacus strain NBRC 108769.</title>
        <authorList>
            <person name="Sun Q."/>
            <person name="Mori K."/>
        </authorList>
    </citation>
    <scope>NUCLEOTIDE SEQUENCE</scope>
    <source>
        <strain evidence="2">NBRC 108769</strain>
    </source>
</reference>
<reference evidence="2" key="1">
    <citation type="journal article" date="2014" name="Int. J. Syst. Evol. Microbiol.">
        <title>Complete genome sequence of Corynebacterium casei LMG S-19264T (=DSM 44701T), isolated from a smear-ripened cheese.</title>
        <authorList>
            <consortium name="US DOE Joint Genome Institute (JGI-PGF)"/>
            <person name="Walter F."/>
            <person name="Albersmeier A."/>
            <person name="Kalinowski J."/>
            <person name="Ruckert C."/>
        </authorList>
    </citation>
    <scope>NUCLEOTIDE SEQUENCE</scope>
    <source>
        <strain evidence="2">NBRC 108769</strain>
    </source>
</reference>
<dbReference type="AlphaFoldDB" id="A0AA37SQQ0"/>
<protein>
    <submittedName>
        <fullName evidence="2">Uncharacterized protein</fullName>
    </submittedName>
</protein>
<organism evidence="2 3">
    <name type="scientific">Portibacter lacus</name>
    <dbReference type="NCBI Taxonomy" id="1099794"/>
    <lineage>
        <taxon>Bacteria</taxon>
        <taxon>Pseudomonadati</taxon>
        <taxon>Bacteroidota</taxon>
        <taxon>Saprospiria</taxon>
        <taxon>Saprospirales</taxon>
        <taxon>Haliscomenobacteraceae</taxon>
        <taxon>Portibacter</taxon>
    </lineage>
</organism>
<keyword evidence="1" id="KW-0175">Coiled coil</keyword>
<dbReference type="EMBL" id="BSOH01000014">
    <property type="protein sequence ID" value="GLR17799.1"/>
    <property type="molecule type" value="Genomic_DNA"/>
</dbReference>
<name>A0AA37SQQ0_9BACT</name>
<evidence type="ECO:0000313" key="3">
    <source>
        <dbReference type="Proteomes" id="UP001156666"/>
    </source>
</evidence>
<evidence type="ECO:0000313" key="2">
    <source>
        <dbReference type="EMBL" id="GLR17799.1"/>
    </source>
</evidence>
<dbReference type="RefSeq" id="WP_235291481.1">
    <property type="nucleotide sequence ID" value="NZ_BSOH01000014.1"/>
</dbReference>
<evidence type="ECO:0000256" key="1">
    <source>
        <dbReference type="SAM" id="Coils"/>
    </source>
</evidence>